<comment type="caution">
    <text evidence="1">The sequence shown here is derived from an EMBL/GenBank/DDBJ whole genome shotgun (WGS) entry which is preliminary data.</text>
</comment>
<dbReference type="Proteomes" id="UP001209730">
    <property type="component" value="Unassembled WGS sequence"/>
</dbReference>
<accession>A0AB35HZM6</accession>
<evidence type="ECO:0000313" key="2">
    <source>
        <dbReference type="Proteomes" id="UP001209730"/>
    </source>
</evidence>
<reference evidence="1" key="1">
    <citation type="submission" date="2022-11" db="EMBL/GenBank/DDBJ databases">
        <title>Chitin-degrading and fungicidal potential of chitinolytic bacterial strains from marine environment of the Pacific Ocean regions.</title>
        <authorList>
            <person name="Pentekhina I."/>
            <person name="Nedashkovskaya O."/>
            <person name="Seitkalieva A."/>
            <person name="Podvolotskaya A."/>
            <person name="Tekutyeva L."/>
            <person name="Balabanova L."/>
        </authorList>
    </citation>
    <scope>NUCLEOTIDE SEQUENCE</scope>
    <source>
        <strain evidence="1">KMM 6838</strain>
    </source>
</reference>
<dbReference type="EMBL" id="JAPHQB010000015">
    <property type="protein sequence ID" value="MCX2802252.1"/>
    <property type="molecule type" value="Genomic_DNA"/>
</dbReference>
<dbReference type="AlphaFoldDB" id="A0AB35HZM6"/>
<gene>
    <name evidence="1" type="ORF">OQJ68_10690</name>
</gene>
<name>A0AB35HZM6_MICTH</name>
<evidence type="ECO:0008006" key="3">
    <source>
        <dbReference type="Google" id="ProtNLM"/>
    </source>
</evidence>
<protein>
    <recommendedName>
        <fullName evidence="3">Ig-like domain-containing protein</fullName>
    </recommendedName>
</protein>
<sequence>MSEPRKFIAGDSVSWTRSIPEYPASEGWELNYRMVSVGQSHTISATADGDEYQVSLTSADTSSWAAGEYELVAMVSNGADRYTVDRLRVVVKPNPASDSYDPRSFEEKLLAELEKLLQGKATKDKLTVTVEGQTIGRYTWAELMAAEKYYRGRVNSQRRLEREKRTGRKSNRVLVKMP</sequence>
<evidence type="ECO:0000313" key="1">
    <source>
        <dbReference type="EMBL" id="MCX2802252.1"/>
    </source>
</evidence>
<organism evidence="1 2">
    <name type="scientific">Microbulbifer thermotolerans</name>
    <dbReference type="NCBI Taxonomy" id="252514"/>
    <lineage>
        <taxon>Bacteria</taxon>
        <taxon>Pseudomonadati</taxon>
        <taxon>Pseudomonadota</taxon>
        <taxon>Gammaproteobacteria</taxon>
        <taxon>Cellvibrionales</taxon>
        <taxon>Microbulbiferaceae</taxon>
        <taxon>Microbulbifer</taxon>
    </lineage>
</organism>
<proteinExistence type="predicted"/>
<dbReference type="RefSeq" id="WP_266066229.1">
    <property type="nucleotide sequence ID" value="NZ_JAPHQB010000015.1"/>
</dbReference>